<evidence type="ECO:0000313" key="2">
    <source>
        <dbReference type="EMBL" id="RDX45973.1"/>
    </source>
</evidence>
<evidence type="ECO:0000256" key="1">
    <source>
        <dbReference type="SAM" id="MobiDB-lite"/>
    </source>
</evidence>
<accession>A0A371D0B7</accession>
<dbReference type="Proteomes" id="UP000256964">
    <property type="component" value="Unassembled WGS sequence"/>
</dbReference>
<protein>
    <recommendedName>
        <fullName evidence="4">Retrotransposon gag domain-containing protein</fullName>
    </recommendedName>
</protein>
<evidence type="ECO:0000313" key="3">
    <source>
        <dbReference type="Proteomes" id="UP000256964"/>
    </source>
</evidence>
<keyword evidence="3" id="KW-1185">Reference proteome</keyword>
<proteinExistence type="predicted"/>
<dbReference type="AlphaFoldDB" id="A0A371D0B7"/>
<dbReference type="EMBL" id="KZ857432">
    <property type="protein sequence ID" value="RDX45973.1"/>
    <property type="molecule type" value="Genomic_DNA"/>
</dbReference>
<dbReference type="STRING" id="139420.A0A371D0B7"/>
<evidence type="ECO:0008006" key="4">
    <source>
        <dbReference type="Google" id="ProtNLM"/>
    </source>
</evidence>
<dbReference type="OrthoDB" id="2681631at2759"/>
<reference evidence="2 3" key="1">
    <citation type="journal article" date="2018" name="Biotechnol. Biofuels">
        <title>Integrative visual omics of the white-rot fungus Polyporus brumalis exposes the biotechnological potential of its oxidative enzymes for delignifying raw plant biomass.</title>
        <authorList>
            <person name="Miyauchi S."/>
            <person name="Rancon A."/>
            <person name="Drula E."/>
            <person name="Hage H."/>
            <person name="Chaduli D."/>
            <person name="Favel A."/>
            <person name="Grisel S."/>
            <person name="Henrissat B."/>
            <person name="Herpoel-Gimbert I."/>
            <person name="Ruiz-Duenas F.J."/>
            <person name="Chevret D."/>
            <person name="Hainaut M."/>
            <person name="Lin J."/>
            <person name="Wang M."/>
            <person name="Pangilinan J."/>
            <person name="Lipzen A."/>
            <person name="Lesage-Meessen L."/>
            <person name="Navarro D."/>
            <person name="Riley R."/>
            <person name="Grigoriev I.V."/>
            <person name="Zhou S."/>
            <person name="Raouche S."/>
            <person name="Rosso M.N."/>
        </authorList>
    </citation>
    <scope>NUCLEOTIDE SEQUENCE [LARGE SCALE GENOMIC DNA]</scope>
    <source>
        <strain evidence="2 3">BRFM 1820</strain>
    </source>
</reference>
<name>A0A371D0B7_9APHY</name>
<feature type="region of interest" description="Disordered" evidence="1">
    <location>
        <begin position="226"/>
        <end position="259"/>
    </location>
</feature>
<organism evidence="2 3">
    <name type="scientific">Lentinus brumalis</name>
    <dbReference type="NCBI Taxonomy" id="2498619"/>
    <lineage>
        <taxon>Eukaryota</taxon>
        <taxon>Fungi</taxon>
        <taxon>Dikarya</taxon>
        <taxon>Basidiomycota</taxon>
        <taxon>Agaricomycotina</taxon>
        <taxon>Agaricomycetes</taxon>
        <taxon>Polyporales</taxon>
        <taxon>Polyporaceae</taxon>
        <taxon>Lentinus</taxon>
    </lineage>
</organism>
<gene>
    <name evidence="2" type="ORF">OH76DRAFT_1485939</name>
</gene>
<sequence>MGAQLDAATQAWIQGLVTTALQTIQPAQPAVAAAVTMAPRGKEPSTFDGDHEEYEAWKSEMQAYLVGVTNKDTYITVVLSFCRGNRRINDWKMAFRRAKFNATQNSWDFADIAAFWTAMDSAHQDKNAQAKAIRDLEKLTWDKHPNARDFFQAWEDLCDKAGHTDRDHEVLLSRLKRAAKADYVQAIYNSDTPIPTTYDQWKTRIGNLDRYHEQYEAEVKGPAHRAYIPKTDPFKPSTMPHRVLPPGTTRDPTGVTYGGRGQAMELDRKCFKCKRKKSEPAPGCTNTWHFGNRRGVQRRRLFEDEDQEVRQTFFENVRLLAEEDPGAFTEYGLLTDEVHFLVGTSASHTEAPEISIPPDRFPPDIPR</sequence>
<feature type="region of interest" description="Disordered" evidence="1">
    <location>
        <begin position="346"/>
        <end position="367"/>
    </location>
</feature>